<evidence type="ECO:0000259" key="1">
    <source>
        <dbReference type="SMART" id="SM00897"/>
    </source>
</evidence>
<dbReference type="Pfam" id="PF08495">
    <property type="entry name" value="FIST"/>
    <property type="match status" value="1"/>
</dbReference>
<dbReference type="AlphaFoldDB" id="A0A837DTR4"/>
<evidence type="ECO:0000259" key="2">
    <source>
        <dbReference type="SMART" id="SM01204"/>
    </source>
</evidence>
<accession>A0A837DTR4</accession>
<dbReference type="Proteomes" id="UP000031011">
    <property type="component" value="Unassembled WGS sequence"/>
</dbReference>
<dbReference type="EMBL" id="AWYA01000120">
    <property type="protein sequence ID" value="KIC04274.1"/>
    <property type="molecule type" value="Genomic_DNA"/>
</dbReference>
<dbReference type="Pfam" id="PF10442">
    <property type="entry name" value="FIST_C"/>
    <property type="match status" value="1"/>
</dbReference>
<dbReference type="SMART" id="SM01204">
    <property type="entry name" value="FIST_C"/>
    <property type="match status" value="1"/>
</dbReference>
<protein>
    <submittedName>
        <fullName evidence="3">GfdT protein</fullName>
    </submittedName>
</protein>
<evidence type="ECO:0000313" key="4">
    <source>
        <dbReference type="Proteomes" id="UP000031011"/>
    </source>
</evidence>
<feature type="domain" description="FIST" evidence="1">
    <location>
        <begin position="40"/>
        <end position="221"/>
    </location>
</feature>
<comment type="caution">
    <text evidence="3">The sequence shown here is derived from an EMBL/GenBank/DDBJ whole genome shotgun (WGS) entry which is preliminary data.</text>
</comment>
<sequence length="363" mass="41492">MEKKVIGVKKTEKKFDFGGNFMQTVTFENNKQVLEYAALNADQILVLFSTYVEIEMIDVKLPENVIVASSFAQTYASARKERGFTGFVIDKNECEIVPIADLPILSRYDLKKAYDKVKDNPNAFMYLIADGLSGQEDMILTSLYFMRPDFKMIGGSAGDMEHDETLIYYGSHRVKHLCIFVDCKKRTKLVKENIYVPTGKKMLVTNADPIKRCVYTFNNRPADEEYARILGIPLYDLHDAFISHPLGQKIDGELFINSPQKINHDHSITFYSEIIPNQFIDVLGLGDMKQIMAETREKMGMKPSTLLSINCVLRDLYFKKHGKWREVFASLDDLNEKEAGYVSAGEQYNFDHCNQTMVLLGIE</sequence>
<reference evidence="3 4" key="1">
    <citation type="journal article" date="2015" name="BMC Microbiol.">
        <title>Lactobacillus ruminis strains cluster according to their mammalian gut source.</title>
        <authorList>
            <person name="O' Donnell M.M."/>
            <person name="Harris H.M."/>
            <person name="Lynch D.B."/>
            <person name="Ross R.P."/>
            <person name="O'Toole P.W."/>
        </authorList>
    </citation>
    <scope>NUCLEOTIDE SEQUENCE [LARGE SCALE GENOMIC DNA]</scope>
    <source>
        <strain evidence="3 4">DPC 6832</strain>
    </source>
</reference>
<name>A0A837DTR4_9LACO</name>
<proteinExistence type="predicted"/>
<dbReference type="InterPro" id="IPR019494">
    <property type="entry name" value="FIST_C"/>
</dbReference>
<dbReference type="SMART" id="SM00897">
    <property type="entry name" value="FIST"/>
    <property type="match status" value="1"/>
</dbReference>
<feature type="domain" description="FIST C-domain" evidence="2">
    <location>
        <begin position="222"/>
        <end position="350"/>
    </location>
</feature>
<dbReference type="InterPro" id="IPR013702">
    <property type="entry name" value="FIST_domain_N"/>
</dbReference>
<evidence type="ECO:0000313" key="3">
    <source>
        <dbReference type="EMBL" id="KIC04274.1"/>
    </source>
</evidence>
<organism evidence="3 4">
    <name type="scientific">Ligilactobacillus ruminis DPC 6832</name>
    <dbReference type="NCBI Taxonomy" id="1402208"/>
    <lineage>
        <taxon>Bacteria</taxon>
        <taxon>Bacillati</taxon>
        <taxon>Bacillota</taxon>
        <taxon>Bacilli</taxon>
        <taxon>Lactobacillales</taxon>
        <taxon>Lactobacillaceae</taxon>
        <taxon>Ligilactobacillus</taxon>
    </lineage>
</organism>
<gene>
    <name evidence="3" type="ORF">LRN_1278</name>
</gene>
<dbReference type="PANTHER" id="PTHR40252:SF2">
    <property type="entry name" value="BLR0328 PROTEIN"/>
    <property type="match status" value="1"/>
</dbReference>
<dbReference type="PANTHER" id="PTHR40252">
    <property type="entry name" value="BLR0328 PROTEIN"/>
    <property type="match status" value="1"/>
</dbReference>